<dbReference type="CDD" id="cd07033">
    <property type="entry name" value="TPP_PYR_DXS_TK_like"/>
    <property type="match status" value="1"/>
</dbReference>
<dbReference type="InterPro" id="IPR051424">
    <property type="entry name" value="Transketolase-like"/>
</dbReference>
<dbReference type="FunFam" id="3.40.50.970:FF:000129">
    <property type="entry name" value="Transketolase"/>
    <property type="match status" value="1"/>
</dbReference>
<comment type="cofactor">
    <cofactor evidence="2">
        <name>thiamine diphosphate</name>
        <dbReference type="ChEBI" id="CHEBI:58937"/>
    </cofactor>
</comment>
<proteinExistence type="inferred from homology"/>
<accession>A0A7S8ECZ1</accession>
<dbReference type="PANTHER" id="PTHR43195:SF1">
    <property type="entry name" value="FI06132P-RELATED"/>
    <property type="match status" value="1"/>
</dbReference>
<dbReference type="Pfam" id="PF02779">
    <property type="entry name" value="Transket_pyr"/>
    <property type="match status" value="1"/>
</dbReference>
<keyword evidence="5" id="KW-0808">Transferase</keyword>
<gene>
    <name evidence="11" type="ORF">G4Y79_10055</name>
</gene>
<evidence type="ECO:0000313" key="11">
    <source>
        <dbReference type="EMBL" id="QPC84695.1"/>
    </source>
</evidence>
<dbReference type="GO" id="GO:0030976">
    <property type="term" value="F:thiamine pyrophosphate binding"/>
    <property type="evidence" value="ECO:0007669"/>
    <property type="project" value="TreeGrafter"/>
</dbReference>
<evidence type="ECO:0000256" key="2">
    <source>
        <dbReference type="ARBA" id="ARBA00001964"/>
    </source>
</evidence>
<dbReference type="EMBL" id="CP062983">
    <property type="protein sequence ID" value="QPC84695.1"/>
    <property type="molecule type" value="Genomic_DNA"/>
</dbReference>
<dbReference type="GO" id="GO:0046872">
    <property type="term" value="F:metal ion binding"/>
    <property type="evidence" value="ECO:0007669"/>
    <property type="project" value="UniProtKB-KW"/>
</dbReference>
<evidence type="ECO:0000256" key="7">
    <source>
        <dbReference type="ARBA" id="ARBA00022837"/>
    </source>
</evidence>
<keyword evidence="9" id="KW-0786">Thiamine pyrophosphate</keyword>
<dbReference type="KEGG" id="pmet:G4Y79_10055"/>
<keyword evidence="7" id="KW-0106">Calcium</keyword>
<evidence type="ECO:0000259" key="10">
    <source>
        <dbReference type="SMART" id="SM00861"/>
    </source>
</evidence>
<dbReference type="SUPFAM" id="SSF52518">
    <property type="entry name" value="Thiamin diphosphate-binding fold (THDP-binding)"/>
    <property type="match status" value="1"/>
</dbReference>
<evidence type="ECO:0000256" key="6">
    <source>
        <dbReference type="ARBA" id="ARBA00022723"/>
    </source>
</evidence>
<evidence type="ECO:0000313" key="12">
    <source>
        <dbReference type="Proteomes" id="UP000594468"/>
    </source>
</evidence>
<dbReference type="InterPro" id="IPR029061">
    <property type="entry name" value="THDP-binding"/>
</dbReference>
<evidence type="ECO:0000256" key="5">
    <source>
        <dbReference type="ARBA" id="ARBA00022679"/>
    </source>
</evidence>
<evidence type="ECO:0000256" key="4">
    <source>
        <dbReference type="ARBA" id="ARBA00011738"/>
    </source>
</evidence>
<dbReference type="PROSITE" id="PS00802">
    <property type="entry name" value="TRANSKETOLASE_2"/>
    <property type="match status" value="1"/>
</dbReference>
<dbReference type="InterPro" id="IPR005475">
    <property type="entry name" value="Transketolase-like_Pyr-bd"/>
</dbReference>
<dbReference type="SUPFAM" id="SSF52922">
    <property type="entry name" value="TK C-terminal domain-like"/>
    <property type="match status" value="1"/>
</dbReference>
<keyword evidence="8" id="KW-0460">Magnesium</keyword>
<dbReference type="SMART" id="SM00861">
    <property type="entry name" value="Transket_pyr"/>
    <property type="match status" value="1"/>
</dbReference>
<dbReference type="GO" id="GO:0004802">
    <property type="term" value="F:transketolase activity"/>
    <property type="evidence" value="ECO:0007669"/>
    <property type="project" value="TreeGrafter"/>
</dbReference>
<name>A0A7S8ECZ1_9CHLR</name>
<dbReference type="Gene3D" id="3.40.50.920">
    <property type="match status" value="1"/>
</dbReference>
<dbReference type="Proteomes" id="UP000594468">
    <property type="component" value="Chromosome"/>
</dbReference>
<dbReference type="PANTHER" id="PTHR43195">
    <property type="entry name" value="TRANSKETOLASE"/>
    <property type="match status" value="1"/>
</dbReference>
<dbReference type="InterPro" id="IPR020826">
    <property type="entry name" value="Transketolase_BS"/>
</dbReference>
<dbReference type="InterPro" id="IPR033248">
    <property type="entry name" value="Transketolase_C"/>
</dbReference>
<comment type="cofactor">
    <cofactor evidence="1">
        <name>Ca(2+)</name>
        <dbReference type="ChEBI" id="CHEBI:29108"/>
    </cofactor>
</comment>
<evidence type="ECO:0000256" key="9">
    <source>
        <dbReference type="ARBA" id="ARBA00023052"/>
    </source>
</evidence>
<organism evidence="11 12">
    <name type="scientific">Phototrophicus methaneseepsis</name>
    <dbReference type="NCBI Taxonomy" id="2710758"/>
    <lineage>
        <taxon>Bacteria</taxon>
        <taxon>Bacillati</taxon>
        <taxon>Chloroflexota</taxon>
        <taxon>Candidatus Thermofontia</taxon>
        <taxon>Phototrophicales</taxon>
        <taxon>Phototrophicaceae</taxon>
        <taxon>Phototrophicus</taxon>
    </lineage>
</organism>
<evidence type="ECO:0000256" key="8">
    <source>
        <dbReference type="ARBA" id="ARBA00022842"/>
    </source>
</evidence>
<comment type="similarity">
    <text evidence="3">Belongs to the transketolase family.</text>
</comment>
<keyword evidence="6" id="KW-0479">Metal-binding</keyword>
<protein>
    <submittedName>
        <fullName evidence="11">Transketolase family protein</fullName>
    </submittedName>
</protein>
<evidence type="ECO:0000256" key="3">
    <source>
        <dbReference type="ARBA" id="ARBA00007131"/>
    </source>
</evidence>
<dbReference type="RefSeq" id="WP_195172758.1">
    <property type="nucleotide sequence ID" value="NZ_CP062983.1"/>
</dbReference>
<dbReference type="InterPro" id="IPR009014">
    <property type="entry name" value="Transketo_C/PFOR_II"/>
</dbReference>
<dbReference type="Pfam" id="PF02780">
    <property type="entry name" value="Transketolase_C"/>
    <property type="match status" value="1"/>
</dbReference>
<comment type="subunit">
    <text evidence="4">Homodimer.</text>
</comment>
<keyword evidence="12" id="KW-1185">Reference proteome</keyword>
<dbReference type="Gene3D" id="3.40.50.970">
    <property type="match status" value="1"/>
</dbReference>
<sequence length="321" mass="34029">MDIGKSIGLEYGAATRDAFGEALEKLGHENQNIVVVDGDVSDSTRTQAFRETFPERFFNVGIAESNLVGVASGLAASGKQALASSFAVFLLCNAYDQIRMSIAYPHLDVKLVGSHSGISLGEDGASQMAIEDLALAASLPNFTVLVPADEQAAAWATRAMFEHEGPVYLRTGRPDAPKVYSSDTRFEIGKAVRVRDGDDVTIIACGLMVAAALEAAQHLSNKGIEARVLDMHAVKPLDQIAVIKAANETGAIVTAEEHTITGGLGAAVAQVVVKEHPVPVGFVAIMDTYAESGDPNDLFKKYGLSPEHIIHEVESVIDKKA</sequence>
<dbReference type="AlphaFoldDB" id="A0A7S8ECZ1"/>
<evidence type="ECO:0000256" key="1">
    <source>
        <dbReference type="ARBA" id="ARBA00001913"/>
    </source>
</evidence>
<reference evidence="11 12" key="1">
    <citation type="submission" date="2020-02" db="EMBL/GenBank/DDBJ databases">
        <authorList>
            <person name="Zheng R.K."/>
            <person name="Sun C.M."/>
        </authorList>
    </citation>
    <scope>NUCLEOTIDE SEQUENCE [LARGE SCALE GENOMIC DNA]</scope>
    <source>
        <strain evidence="12">rifampicinis</strain>
    </source>
</reference>
<feature type="domain" description="Transketolase-like pyrimidine-binding" evidence="10">
    <location>
        <begin position="13"/>
        <end position="179"/>
    </location>
</feature>